<comment type="caution">
    <text evidence="7">The sequence shown here is derived from an EMBL/GenBank/DDBJ whole genome shotgun (WGS) entry which is preliminary data.</text>
</comment>
<evidence type="ECO:0000259" key="6">
    <source>
        <dbReference type="Pfam" id="PF00135"/>
    </source>
</evidence>
<reference evidence="7" key="2">
    <citation type="submission" date="2020-06" db="EMBL/GenBank/DDBJ databases">
        <authorList>
            <person name="Sheffer M."/>
        </authorList>
    </citation>
    <scope>NUCLEOTIDE SEQUENCE</scope>
</reference>
<dbReference type="GO" id="GO:0005615">
    <property type="term" value="C:extracellular space"/>
    <property type="evidence" value="ECO:0007669"/>
    <property type="project" value="TreeGrafter"/>
</dbReference>
<evidence type="ECO:0000256" key="3">
    <source>
        <dbReference type="ARBA" id="ARBA00022801"/>
    </source>
</evidence>
<keyword evidence="8" id="KW-1185">Reference proteome</keyword>
<gene>
    <name evidence="7" type="ORF">HNY73_010899</name>
</gene>
<sequence>MISFFLILSLVASSVYGVPDKPFKVKTSSGILVGRESEVLGKKLRLFLGIPYAQPPIENLRFKKPQPLDSPEIERNVTDFGPSCMQPQHVASVISPLLNPNAAQFSEDCLFLNIYVPNRTNLNASLPVMVWLPGEGFDFADPHQYDGSFLAVKGQAIVVTVNYRLSAFGFLTTLSDDAPANNGLFDQRMALKWVKRNIANFGGNPQNVTLFGRFTGSMSAAIHTFSPLSLEENLFQTVILQSGFPDGDWAYNSTPLNLTFEVARAVDCYFPELTEIISCLKEKSAEVILKAAMGLKSRFRPTVDYELIYGNIIHAVRNSRYAPLPVMVGLNENEGTLCTTALKAMGSEYYDKFLNGTLSSSDFSSLVDFYMSDFFKVHSSAANRIVDFFYKNYETNQQQSLLRFCGDLFIYSRAETFSNELAKHKKTLYVYNFNHKASFSSQPSFVTSAHGDDVLFALALTFKVDDLPEGEVKLTERIVSGLVNFAKTGNPNPLKSYPVWPQYTAEDRLVLDFVVEGEASQIVHKTQHEKAAEFWTSVIPPVINGVCEMPPTTAGLSTHQNSETKNVVLPSSETKSNSSVFLFLCNVEGSDITTLSC</sequence>
<dbReference type="PROSITE" id="PS00941">
    <property type="entry name" value="CARBOXYLESTERASE_B_2"/>
    <property type="match status" value="1"/>
</dbReference>
<dbReference type="SUPFAM" id="SSF53474">
    <property type="entry name" value="alpha/beta-Hydrolases"/>
    <property type="match status" value="1"/>
</dbReference>
<dbReference type="Gene3D" id="3.40.50.1820">
    <property type="entry name" value="alpha/beta hydrolase"/>
    <property type="match status" value="1"/>
</dbReference>
<dbReference type="GO" id="GO:0003990">
    <property type="term" value="F:acetylcholinesterase activity"/>
    <property type="evidence" value="ECO:0007669"/>
    <property type="project" value="TreeGrafter"/>
</dbReference>
<name>A0A8T0F2G4_ARGBR</name>
<feature type="domain" description="Carboxylesterase type B" evidence="6">
    <location>
        <begin position="24"/>
        <end position="522"/>
    </location>
</feature>
<keyword evidence="4" id="KW-0325">Glycoprotein</keyword>
<organism evidence="7 8">
    <name type="scientific">Argiope bruennichi</name>
    <name type="common">Wasp spider</name>
    <name type="synonym">Aranea bruennichi</name>
    <dbReference type="NCBI Taxonomy" id="94029"/>
    <lineage>
        <taxon>Eukaryota</taxon>
        <taxon>Metazoa</taxon>
        <taxon>Ecdysozoa</taxon>
        <taxon>Arthropoda</taxon>
        <taxon>Chelicerata</taxon>
        <taxon>Arachnida</taxon>
        <taxon>Araneae</taxon>
        <taxon>Araneomorphae</taxon>
        <taxon>Entelegynae</taxon>
        <taxon>Araneoidea</taxon>
        <taxon>Araneidae</taxon>
        <taxon>Argiope</taxon>
    </lineage>
</organism>
<dbReference type="GO" id="GO:0005886">
    <property type="term" value="C:plasma membrane"/>
    <property type="evidence" value="ECO:0007669"/>
    <property type="project" value="TreeGrafter"/>
</dbReference>
<dbReference type="PANTHER" id="PTHR43918:SF4">
    <property type="entry name" value="CARBOXYLIC ESTER HYDROLASE"/>
    <property type="match status" value="1"/>
</dbReference>
<dbReference type="AlphaFoldDB" id="A0A8T0F2G4"/>
<comment type="similarity">
    <text evidence="1">Belongs to the type-B carboxylesterase/lipase family.</text>
</comment>
<dbReference type="InterPro" id="IPR019819">
    <property type="entry name" value="Carboxylesterase_B_CS"/>
</dbReference>
<evidence type="ECO:0000313" key="7">
    <source>
        <dbReference type="EMBL" id="KAF8785346.1"/>
    </source>
</evidence>
<dbReference type="InterPro" id="IPR002018">
    <property type="entry name" value="CarbesteraseB"/>
</dbReference>
<evidence type="ECO:0000256" key="5">
    <source>
        <dbReference type="SAM" id="SignalP"/>
    </source>
</evidence>
<evidence type="ECO:0000256" key="1">
    <source>
        <dbReference type="ARBA" id="ARBA00005964"/>
    </source>
</evidence>
<dbReference type="Proteomes" id="UP000807504">
    <property type="component" value="Unassembled WGS sequence"/>
</dbReference>
<reference evidence="7" key="1">
    <citation type="journal article" date="2020" name="bioRxiv">
        <title>Chromosome-level reference genome of the European wasp spider Argiope bruennichi: a resource for studies on range expansion and evolutionary adaptation.</title>
        <authorList>
            <person name="Sheffer M.M."/>
            <person name="Hoppe A."/>
            <person name="Krehenwinkel H."/>
            <person name="Uhl G."/>
            <person name="Kuss A.W."/>
            <person name="Jensen L."/>
            <person name="Jensen C."/>
            <person name="Gillespie R.G."/>
            <person name="Hoff K.J."/>
            <person name="Prost S."/>
        </authorList>
    </citation>
    <scope>NUCLEOTIDE SEQUENCE</scope>
</reference>
<dbReference type="GO" id="GO:0019695">
    <property type="term" value="P:choline metabolic process"/>
    <property type="evidence" value="ECO:0007669"/>
    <property type="project" value="TreeGrafter"/>
</dbReference>
<feature type="chain" id="PRO_5035916933" evidence="5">
    <location>
        <begin position="18"/>
        <end position="597"/>
    </location>
</feature>
<evidence type="ECO:0000256" key="2">
    <source>
        <dbReference type="ARBA" id="ARBA00022487"/>
    </source>
</evidence>
<feature type="signal peptide" evidence="5">
    <location>
        <begin position="1"/>
        <end position="17"/>
    </location>
</feature>
<dbReference type="PANTHER" id="PTHR43918">
    <property type="entry name" value="ACETYLCHOLINESTERASE"/>
    <property type="match status" value="1"/>
</dbReference>
<accession>A0A8T0F2G4</accession>
<keyword evidence="3" id="KW-0378">Hydrolase</keyword>
<keyword evidence="5" id="KW-0732">Signal</keyword>
<dbReference type="GO" id="GO:0006581">
    <property type="term" value="P:acetylcholine catabolic process"/>
    <property type="evidence" value="ECO:0007669"/>
    <property type="project" value="TreeGrafter"/>
</dbReference>
<proteinExistence type="inferred from homology"/>
<keyword evidence="2" id="KW-0719">Serine esterase</keyword>
<dbReference type="InterPro" id="IPR050654">
    <property type="entry name" value="AChE-related_enzymes"/>
</dbReference>
<dbReference type="Pfam" id="PF00135">
    <property type="entry name" value="COesterase"/>
    <property type="match status" value="1"/>
</dbReference>
<evidence type="ECO:0000256" key="4">
    <source>
        <dbReference type="ARBA" id="ARBA00023180"/>
    </source>
</evidence>
<dbReference type="EMBL" id="JABXBU010000030">
    <property type="protein sequence ID" value="KAF8785346.1"/>
    <property type="molecule type" value="Genomic_DNA"/>
</dbReference>
<evidence type="ECO:0000313" key="8">
    <source>
        <dbReference type="Proteomes" id="UP000807504"/>
    </source>
</evidence>
<protein>
    <submittedName>
        <fullName evidence="7">Cholinesterase like protein</fullName>
    </submittedName>
</protein>
<dbReference type="InterPro" id="IPR029058">
    <property type="entry name" value="AB_hydrolase_fold"/>
</dbReference>